<dbReference type="EMBL" id="CAXLJL010000434">
    <property type="protein sequence ID" value="CAL5137782.1"/>
    <property type="molecule type" value="Genomic_DNA"/>
</dbReference>
<evidence type="ECO:0000256" key="7">
    <source>
        <dbReference type="ARBA" id="ARBA00022801"/>
    </source>
</evidence>
<keyword evidence="11" id="KW-0539">Nucleus</keyword>
<keyword evidence="7" id="KW-0378">Hydrolase</keyword>
<keyword evidence="5" id="KW-0255">Endonuclease</keyword>
<evidence type="ECO:0000256" key="12">
    <source>
        <dbReference type="ARBA" id="ARBA00023254"/>
    </source>
</evidence>
<evidence type="ECO:0000313" key="14">
    <source>
        <dbReference type="EMBL" id="CAL5137782.1"/>
    </source>
</evidence>
<dbReference type="PANTHER" id="PTHR21077">
    <property type="entry name" value="EME1 PROTEIN"/>
    <property type="match status" value="1"/>
</dbReference>
<dbReference type="Gene3D" id="1.10.150.670">
    <property type="entry name" value="Crossover junction endonuclease EME1, DNA-binding domain"/>
    <property type="match status" value="1"/>
</dbReference>
<comment type="caution">
    <text evidence="14">The sequence shown here is derived from an EMBL/GenBank/DDBJ whole genome shotgun (WGS) entry which is preliminary data.</text>
</comment>
<protein>
    <recommendedName>
        <fullName evidence="16">Crossover junction endonuclease EME1</fullName>
    </recommendedName>
</protein>
<dbReference type="AlphaFoldDB" id="A0AAV2TQW5"/>
<feature type="region of interest" description="Disordered" evidence="13">
    <location>
        <begin position="382"/>
        <end position="401"/>
    </location>
</feature>
<evidence type="ECO:0000256" key="3">
    <source>
        <dbReference type="ARBA" id="ARBA00022722"/>
    </source>
</evidence>
<dbReference type="GO" id="GO:0048476">
    <property type="term" value="C:Holliday junction resolvase complex"/>
    <property type="evidence" value="ECO:0007669"/>
    <property type="project" value="InterPro"/>
</dbReference>
<dbReference type="Gene3D" id="3.40.50.10130">
    <property type="match status" value="1"/>
</dbReference>
<evidence type="ECO:0000256" key="4">
    <source>
        <dbReference type="ARBA" id="ARBA00022723"/>
    </source>
</evidence>
<feature type="region of interest" description="Disordered" evidence="13">
    <location>
        <begin position="300"/>
        <end position="324"/>
    </location>
</feature>
<evidence type="ECO:0000313" key="15">
    <source>
        <dbReference type="Proteomes" id="UP001497525"/>
    </source>
</evidence>
<evidence type="ECO:0000256" key="1">
    <source>
        <dbReference type="ARBA" id="ARBA00001946"/>
    </source>
</evidence>
<dbReference type="GO" id="GO:0006302">
    <property type="term" value="P:double-strand break repair"/>
    <property type="evidence" value="ECO:0007669"/>
    <property type="project" value="TreeGrafter"/>
</dbReference>
<dbReference type="GO" id="GO:0031573">
    <property type="term" value="P:mitotic intra-S DNA damage checkpoint signaling"/>
    <property type="evidence" value="ECO:0007669"/>
    <property type="project" value="TreeGrafter"/>
</dbReference>
<evidence type="ECO:0000256" key="11">
    <source>
        <dbReference type="ARBA" id="ARBA00023242"/>
    </source>
</evidence>
<proteinExistence type="predicted"/>
<keyword evidence="12" id="KW-0469">Meiosis</keyword>
<reference evidence="14" key="1">
    <citation type="submission" date="2024-06" db="EMBL/GenBank/DDBJ databases">
        <authorList>
            <person name="Liu X."/>
            <person name="Lenzi L."/>
            <person name="Haldenby T S."/>
            <person name="Uol C."/>
        </authorList>
    </citation>
    <scope>NUCLEOTIDE SEQUENCE</scope>
</reference>
<dbReference type="GO" id="GO:0031297">
    <property type="term" value="P:replication fork processing"/>
    <property type="evidence" value="ECO:0007669"/>
    <property type="project" value="TreeGrafter"/>
</dbReference>
<dbReference type="GO" id="GO:0005634">
    <property type="term" value="C:nucleus"/>
    <property type="evidence" value="ECO:0007669"/>
    <property type="project" value="UniProtKB-SubCell"/>
</dbReference>
<dbReference type="InterPro" id="IPR033310">
    <property type="entry name" value="Mms4/EME1/EME2"/>
</dbReference>
<evidence type="ECO:0008006" key="16">
    <source>
        <dbReference type="Google" id="ProtNLM"/>
    </source>
</evidence>
<evidence type="ECO:0000256" key="8">
    <source>
        <dbReference type="ARBA" id="ARBA00022842"/>
    </source>
</evidence>
<evidence type="ECO:0000256" key="13">
    <source>
        <dbReference type="SAM" id="MobiDB-lite"/>
    </source>
</evidence>
<name>A0AAV2TQW5_CALDB</name>
<dbReference type="GO" id="GO:0000712">
    <property type="term" value="P:resolution of meiotic recombination intermediates"/>
    <property type="evidence" value="ECO:0007669"/>
    <property type="project" value="TreeGrafter"/>
</dbReference>
<keyword evidence="10" id="KW-0234">DNA repair</keyword>
<keyword evidence="4" id="KW-0479">Metal-binding</keyword>
<dbReference type="InterPro" id="IPR042530">
    <property type="entry name" value="EME1/EME2_C"/>
</dbReference>
<evidence type="ECO:0000256" key="5">
    <source>
        <dbReference type="ARBA" id="ARBA00022759"/>
    </source>
</evidence>
<dbReference type="Proteomes" id="UP001497525">
    <property type="component" value="Unassembled WGS sequence"/>
</dbReference>
<dbReference type="GO" id="GO:0008821">
    <property type="term" value="F:crossover junction DNA endonuclease activity"/>
    <property type="evidence" value="ECO:0007669"/>
    <property type="project" value="TreeGrafter"/>
</dbReference>
<gene>
    <name evidence="14" type="ORF">CDAUBV1_LOCUS12266</name>
</gene>
<sequence>MCANASALSSCPLIRSSSAEKVSRGKQFELQKLYKTAEHFVQKLKNIKNAGRLITCEFDQQLLQIPGLMGSLMPRLELLWQSSSISPNDSNMTELESNVISQLPALINPTAPAQSGALGSVPLSHTFTWKRYVPRIDNSVSNSEQNSPGPKIVLDTVIEPEVVLLLTTEQFKGLLTKPTGRKAQETPSTLFAFGSCLQALNRPVSVILLTSGRIRQSDKKRSSIGSPSASTRLSVNQFCAELQLNFDVRATRICSNIHDVGLVLGAYTRSIAERHMKTGRLTRDEGLTFLPDTVRMGLAGCASRGRGPGPAPRQDGDGPGDSAQATHAWANRVWLAQLGQWRGLTGEIAHAVTLTYPTARSFFQACRDREQRNHESVHLFHNEQSEANKKKRPHPFESELADLDVRRGAGVLATRRKLGPEFARRLITHFTSTDPDEIIE</sequence>
<keyword evidence="6" id="KW-0227">DNA damage</keyword>
<evidence type="ECO:0000256" key="10">
    <source>
        <dbReference type="ARBA" id="ARBA00023204"/>
    </source>
</evidence>
<keyword evidence="8" id="KW-0460">Magnesium</keyword>
<keyword evidence="9" id="KW-0233">DNA recombination</keyword>
<dbReference type="GO" id="GO:0046872">
    <property type="term" value="F:metal ion binding"/>
    <property type="evidence" value="ECO:0007669"/>
    <property type="project" value="UniProtKB-KW"/>
</dbReference>
<keyword evidence="3" id="KW-0540">Nuclease</keyword>
<organism evidence="14 15">
    <name type="scientific">Calicophoron daubneyi</name>
    <name type="common">Rumen fluke</name>
    <name type="synonym">Paramphistomum daubneyi</name>
    <dbReference type="NCBI Taxonomy" id="300641"/>
    <lineage>
        <taxon>Eukaryota</taxon>
        <taxon>Metazoa</taxon>
        <taxon>Spiralia</taxon>
        <taxon>Lophotrochozoa</taxon>
        <taxon>Platyhelminthes</taxon>
        <taxon>Trematoda</taxon>
        <taxon>Digenea</taxon>
        <taxon>Plagiorchiida</taxon>
        <taxon>Pronocephalata</taxon>
        <taxon>Paramphistomoidea</taxon>
        <taxon>Paramphistomidae</taxon>
        <taxon>Calicophoron</taxon>
    </lineage>
</organism>
<evidence type="ECO:0000256" key="6">
    <source>
        <dbReference type="ARBA" id="ARBA00022763"/>
    </source>
</evidence>
<comment type="cofactor">
    <cofactor evidence="1">
        <name>Mg(2+)</name>
        <dbReference type="ChEBI" id="CHEBI:18420"/>
    </cofactor>
</comment>
<accession>A0AAV2TQW5</accession>
<dbReference type="PANTHER" id="PTHR21077:SF5">
    <property type="entry name" value="CROSSOVER JUNCTION ENDONUCLEASE MMS4"/>
    <property type="match status" value="1"/>
</dbReference>
<comment type="subcellular location">
    <subcellularLocation>
        <location evidence="2">Nucleus</location>
    </subcellularLocation>
</comment>
<evidence type="ECO:0000256" key="2">
    <source>
        <dbReference type="ARBA" id="ARBA00004123"/>
    </source>
</evidence>
<evidence type="ECO:0000256" key="9">
    <source>
        <dbReference type="ARBA" id="ARBA00023172"/>
    </source>
</evidence>